<evidence type="ECO:0000259" key="1">
    <source>
        <dbReference type="PROSITE" id="PS51819"/>
    </source>
</evidence>
<dbReference type="InterPro" id="IPR029068">
    <property type="entry name" value="Glyas_Bleomycin-R_OHBP_Dase"/>
</dbReference>
<dbReference type="PROSITE" id="PS51819">
    <property type="entry name" value="VOC"/>
    <property type="match status" value="1"/>
</dbReference>
<feature type="domain" description="VOC" evidence="1">
    <location>
        <begin position="4"/>
        <end position="128"/>
    </location>
</feature>
<dbReference type="EMBL" id="RKQZ01000001">
    <property type="protein sequence ID" value="RPF20387.1"/>
    <property type="molecule type" value="Genomic_DNA"/>
</dbReference>
<name>A0A3N4YJW0_9MICO</name>
<dbReference type="InterPro" id="IPR037523">
    <property type="entry name" value="VOC_core"/>
</dbReference>
<evidence type="ECO:0000313" key="3">
    <source>
        <dbReference type="Proteomes" id="UP000280501"/>
    </source>
</evidence>
<dbReference type="SUPFAM" id="SSF54593">
    <property type="entry name" value="Glyoxalase/Bleomycin resistance protein/Dihydroxybiphenyl dioxygenase"/>
    <property type="match status" value="1"/>
</dbReference>
<dbReference type="AlphaFoldDB" id="A0A3N4YJW0"/>
<dbReference type="OrthoDB" id="9804907at2"/>
<protein>
    <submittedName>
        <fullName evidence="2">Putative enzyme related to lactoylglutathione lyase</fullName>
    </submittedName>
</protein>
<keyword evidence="3" id="KW-1185">Reference proteome</keyword>
<organism evidence="2 3">
    <name type="scientific">Myceligenerans xiligouense</name>
    <dbReference type="NCBI Taxonomy" id="253184"/>
    <lineage>
        <taxon>Bacteria</taxon>
        <taxon>Bacillati</taxon>
        <taxon>Actinomycetota</taxon>
        <taxon>Actinomycetes</taxon>
        <taxon>Micrococcales</taxon>
        <taxon>Promicromonosporaceae</taxon>
        <taxon>Myceligenerans</taxon>
    </lineage>
</organism>
<comment type="caution">
    <text evidence="2">The sequence shown here is derived from an EMBL/GenBank/DDBJ whole genome shotgun (WGS) entry which is preliminary data.</text>
</comment>
<accession>A0A3N4YJW0</accession>
<dbReference type="Gene3D" id="3.10.180.10">
    <property type="entry name" value="2,3-Dihydroxybiphenyl 1,2-Dioxygenase, domain 1"/>
    <property type="match status" value="1"/>
</dbReference>
<dbReference type="Pfam" id="PF00903">
    <property type="entry name" value="Glyoxalase"/>
    <property type="match status" value="1"/>
</dbReference>
<sequence length="128" mass="13653">MVTTLRSFSGFSVDDVAAALPFYRDTLGLPARENAMGGFEIDLTEGSSVFVYPKGEAHVPASYTVLNLVVPDIDAAVTELEAAGVHLLRYPEFDQDDRGVARSTDPAQGPTIGWISDPAGNVIALIQE</sequence>
<dbReference type="Proteomes" id="UP000280501">
    <property type="component" value="Unassembled WGS sequence"/>
</dbReference>
<gene>
    <name evidence="2" type="ORF">EDD34_0978</name>
</gene>
<dbReference type="GO" id="GO:0016829">
    <property type="term" value="F:lyase activity"/>
    <property type="evidence" value="ECO:0007669"/>
    <property type="project" value="UniProtKB-KW"/>
</dbReference>
<dbReference type="InterPro" id="IPR004360">
    <property type="entry name" value="Glyas_Fos-R_dOase_dom"/>
</dbReference>
<proteinExistence type="predicted"/>
<evidence type="ECO:0000313" key="2">
    <source>
        <dbReference type="EMBL" id="RPF20387.1"/>
    </source>
</evidence>
<dbReference type="RefSeq" id="WP_123813562.1">
    <property type="nucleotide sequence ID" value="NZ_RKQZ01000001.1"/>
</dbReference>
<keyword evidence="2" id="KW-0456">Lyase</keyword>
<reference evidence="2 3" key="1">
    <citation type="submission" date="2018-11" db="EMBL/GenBank/DDBJ databases">
        <title>Sequencing the genomes of 1000 actinobacteria strains.</title>
        <authorList>
            <person name="Klenk H.-P."/>
        </authorList>
    </citation>
    <scope>NUCLEOTIDE SEQUENCE [LARGE SCALE GENOMIC DNA]</scope>
    <source>
        <strain evidence="2 3">DSM 15700</strain>
    </source>
</reference>